<protein>
    <submittedName>
        <fullName evidence="1">UDP-N-acetylmuramate dehydrogenase</fullName>
        <ecNumber evidence="1">1.3.1.98</ecNumber>
    </submittedName>
</protein>
<organism evidence="1 2">
    <name type="scientific">Halosquirtibacter laminarini</name>
    <dbReference type="NCBI Taxonomy" id="3374600"/>
    <lineage>
        <taxon>Bacteria</taxon>
        <taxon>Pseudomonadati</taxon>
        <taxon>Bacteroidota</taxon>
        <taxon>Bacteroidia</taxon>
        <taxon>Marinilabiliales</taxon>
        <taxon>Prolixibacteraceae</taxon>
        <taxon>Halosquirtibacter</taxon>
    </lineage>
</organism>
<reference evidence="1" key="1">
    <citation type="submission" date="2021-08" db="EMBL/GenBank/DDBJ databases">
        <title>Novel anaerobic bacterium isolated from sea squirt in East Sea, Republic of Korea.</title>
        <authorList>
            <person name="Nguyen T.H."/>
            <person name="Li Z."/>
            <person name="Lee Y.-J."/>
            <person name="Ko J."/>
            <person name="Kim S.-G."/>
        </authorList>
    </citation>
    <scope>NUCLEOTIDE SEQUENCE</scope>
    <source>
        <strain evidence="1">KCTC 25031</strain>
    </source>
</reference>
<name>A0AC61NMS0_9BACT</name>
<sequence>MIIVKEDFSVREINTFGIDAKTKFFLSFDELDDVEEVNTLLKEQYSDLPFFVVGGGSNLLFTDDFKGLILHPSIQHIRVVEKDLQHVYVEAGAGVDWDEFVGYCVQHGWGGVENLSLIPGVVGAAPVQNIGAYGVEAKDSIESVTLWNLETESIQTLSNESCHFGYRDSIFKNDLKSKIIVLSVRFKLTLQDHLLKLNYGALKELHLGVSIQEIRQKVIDIRESKLPDPKDIGNGGSFFKNPIVALEFAHKLQANFPDLVTYDLPNNTVKLAAGWLIEYCGWKGYRDGAVGVHEKQSLVLVNFGNARGSEIVSLAKKIIRDVYDSFGVTLEPEVIYV</sequence>
<evidence type="ECO:0000313" key="2">
    <source>
        <dbReference type="Proteomes" id="UP000826212"/>
    </source>
</evidence>
<proteinExistence type="predicted"/>
<evidence type="ECO:0000313" key="1">
    <source>
        <dbReference type="EMBL" id="QZE13159.1"/>
    </source>
</evidence>
<gene>
    <name evidence="1" type="primary">murB</name>
    <name evidence="1" type="ORF">K4L44_11215</name>
</gene>
<accession>A0AC61NMS0</accession>
<keyword evidence="2" id="KW-1185">Reference proteome</keyword>
<dbReference type="EC" id="1.3.1.98" evidence="1"/>
<dbReference type="EMBL" id="CP081303">
    <property type="protein sequence ID" value="QZE13159.1"/>
    <property type="molecule type" value="Genomic_DNA"/>
</dbReference>
<keyword evidence="1" id="KW-0560">Oxidoreductase</keyword>
<dbReference type="Proteomes" id="UP000826212">
    <property type="component" value="Chromosome"/>
</dbReference>